<dbReference type="Gene3D" id="3.40.50.300">
    <property type="entry name" value="P-loop containing nucleotide triphosphate hydrolases"/>
    <property type="match status" value="1"/>
</dbReference>
<dbReference type="OMA" id="GALMIYR"/>
<evidence type="ECO:0000259" key="1">
    <source>
        <dbReference type="Pfam" id="PF01926"/>
    </source>
</evidence>
<proteinExistence type="predicted"/>
<dbReference type="InterPro" id="IPR006073">
    <property type="entry name" value="GTP-bd"/>
</dbReference>
<dbReference type="GO" id="GO:0005737">
    <property type="term" value="C:cytoplasm"/>
    <property type="evidence" value="ECO:0007669"/>
    <property type="project" value="TreeGrafter"/>
</dbReference>
<protein>
    <submittedName>
        <fullName evidence="4">WGS project CAEQ00000000 data, annotated contig 1830</fullName>
    </submittedName>
</protein>
<dbReference type="GO" id="GO:0016887">
    <property type="term" value="F:ATP hydrolysis activity"/>
    <property type="evidence" value="ECO:0007669"/>
    <property type="project" value="TreeGrafter"/>
</dbReference>
<dbReference type="Proteomes" id="UP000000702">
    <property type="component" value="Unassembled WGS sequence"/>
</dbReference>
<dbReference type="PANTHER" id="PTHR23305">
    <property type="entry name" value="OBG GTPASE FAMILY"/>
    <property type="match status" value="1"/>
</dbReference>
<sequence>MVKVLCLHGKGQTGEMFEHQLNKMCVALASIAEFDFMDAPHSVQSDELGTDIAAFSWSGRSPGADDDYETCDDAVRQHISTAAVPYDVVLGFSQGGLAAIRYVMQRELLGGDAYGPPLKGVVMAATPDPRRVFPDLVASYVEFVRPASDKDDFLCPLPSLHVVGRKDGVVDPKESAAFADACKPRADLLWHDHAHSIPMVKSVIDSIGSFLKRVTRSNQMENCGSDGFPVAYEEDLNMIACIYGEDCIQRSEGASVTLSLLFNLSDEDLEGSPIAALRLRLLLRAGCSIHLPKIDILGGPPNRHWAYERWKTSLITDITEFMRENMDNEGNILLPAIMFAAERASNDVDFLRSVFDEGEHSCAVSNCVTWGQQDPHEIDNLWWEKEDEEHVRTECIAEAHQRAEELLSGEAPIRQTCSVRGAEVATRVGASPKGGSLEFIIGLIGKPSSGKSTFYNAITNPDNEGKVARVSALPFTTIEPNVGRGLGPVFCPCSVPQLASAHGQHCDAADGHVFVSGTRYRRHPIMVKDVAGLVRGAYRGRGKGNRFLNDLCDANVLVHVVDGAAATQADGSACVPGTGSTRDDITWVRGELHSWIYDNLRFQWGGIIRKPQKIRTMFTGYGSPPSFVDALLHRLGITHEEELSRHVQEWGAKELHLLVAVYVRLRFPIVVALNKADMRAVADKLCAELKELYPCETFVQMSAKMEYSLLKMQREGVVRYASGETHFEEVVGQSSDPKIISRNGEAVATVGELREFFDSSCSGITTGVQRVLATALSLCSGHLVYPVGTIKQPLDSLVHCFAFKQGTSAGVVFDTLLRSALLDGKLVRFEAVEVQRLAAGCLASALKRNETLPGKHVVVRALTNKKQLAV</sequence>
<comment type="caution">
    <text evidence="4">The sequence shown here is derived from an EMBL/GenBank/DDBJ whole genome shotgun (WGS) entry which is preliminary data.</text>
</comment>
<dbReference type="InterPro" id="IPR027417">
    <property type="entry name" value="P-loop_NTPase"/>
</dbReference>
<dbReference type="Gene3D" id="3.40.50.1820">
    <property type="entry name" value="alpha/beta hydrolase"/>
    <property type="match status" value="1"/>
</dbReference>
<reference evidence="4 5" key="2">
    <citation type="journal article" date="2012" name="Proc. Natl. Acad. Sci. U.S.A.">
        <title>Antigenic diversity is generated by distinct evolutionary mechanisms in African trypanosome species.</title>
        <authorList>
            <person name="Jackson A.P."/>
            <person name="Berry A."/>
            <person name="Aslett M."/>
            <person name="Allison H.C."/>
            <person name="Burton P."/>
            <person name="Vavrova-Anderson J."/>
            <person name="Brown R."/>
            <person name="Browne H."/>
            <person name="Corton N."/>
            <person name="Hauser H."/>
            <person name="Gamble J."/>
            <person name="Gilderthorp R."/>
            <person name="Marcello L."/>
            <person name="McQuillan J."/>
            <person name="Otto T.D."/>
            <person name="Quail M.A."/>
            <person name="Sanders M.J."/>
            <person name="van Tonder A."/>
            <person name="Ginger M.L."/>
            <person name="Field M.C."/>
            <person name="Barry J.D."/>
            <person name="Hertz-Fowler C."/>
            <person name="Berriman M."/>
        </authorList>
    </citation>
    <scope>NUCLEOTIDE SEQUENCE [LARGE SCALE GENOMIC DNA]</scope>
    <source>
        <strain evidence="4 5">IL3000</strain>
    </source>
</reference>
<dbReference type="Pfam" id="PF08438">
    <property type="entry name" value="YGR210-like_G4"/>
    <property type="match status" value="1"/>
</dbReference>
<dbReference type="Pfam" id="PF03959">
    <property type="entry name" value="FSH1"/>
    <property type="match status" value="1"/>
</dbReference>
<evidence type="ECO:0000259" key="3">
    <source>
        <dbReference type="Pfam" id="PF08438"/>
    </source>
</evidence>
<dbReference type="Gene3D" id="1.10.8.470">
    <property type="match status" value="1"/>
</dbReference>
<dbReference type="VEuPathDB" id="TriTrypDB:TcIL3000_0_44730"/>
<reference evidence="5" key="1">
    <citation type="submission" date="2011-07" db="EMBL/GenBank/DDBJ databases">
        <title>Divergent evolution of antigenic variation in African trypanosomes.</title>
        <authorList>
            <person name="Jackson A.P."/>
            <person name="Berry A."/>
            <person name="Allison H.C."/>
            <person name="Burton P."/>
            <person name="Anderson J."/>
            <person name="Aslett M."/>
            <person name="Brown R."/>
            <person name="Corton N."/>
            <person name="Harris D."/>
            <person name="Hauser H."/>
            <person name="Gamble J."/>
            <person name="Gilderthorp R."/>
            <person name="McQuillan J."/>
            <person name="Quail M.A."/>
            <person name="Sanders M."/>
            <person name="Van Tonder A."/>
            <person name="Ginger M.L."/>
            <person name="Donelson J.E."/>
            <person name="Field M.C."/>
            <person name="Barry J.D."/>
            <person name="Berriman M."/>
            <person name="Hertz-Fowler C."/>
        </authorList>
    </citation>
    <scope>NUCLEOTIDE SEQUENCE [LARGE SCALE GENOMIC DNA]</scope>
    <source>
        <strain evidence="5">IL3000</strain>
    </source>
</reference>
<dbReference type="InterPro" id="IPR029058">
    <property type="entry name" value="AB_hydrolase_fold"/>
</dbReference>
<feature type="domain" description="G" evidence="1">
    <location>
        <begin position="441"/>
        <end position="565"/>
    </location>
</feature>
<dbReference type="SUPFAM" id="SSF53474">
    <property type="entry name" value="alpha/beta-Hydrolases"/>
    <property type="match status" value="1"/>
</dbReference>
<name>F9W976_TRYCI</name>
<feature type="domain" description="Obg-like GTPase YGR210-like G4 motif-containing" evidence="3">
    <location>
        <begin position="672"/>
        <end position="787"/>
    </location>
</feature>
<dbReference type="SUPFAM" id="SSF52540">
    <property type="entry name" value="P-loop containing nucleoside triphosphate hydrolases"/>
    <property type="match status" value="1"/>
</dbReference>
<feature type="domain" description="Serine hydrolase" evidence="2">
    <location>
        <begin position="2"/>
        <end position="206"/>
    </location>
</feature>
<accession>F9W976</accession>
<gene>
    <name evidence="4" type="ORF">TCIL3000_0_44730</name>
</gene>
<evidence type="ECO:0000259" key="2">
    <source>
        <dbReference type="Pfam" id="PF03959"/>
    </source>
</evidence>
<evidence type="ECO:0000313" key="5">
    <source>
        <dbReference type="Proteomes" id="UP000000702"/>
    </source>
</evidence>
<dbReference type="InterPro" id="IPR013646">
    <property type="entry name" value="YGR210-like_G4"/>
</dbReference>
<dbReference type="AlphaFoldDB" id="F9W976"/>
<dbReference type="InterPro" id="IPR005645">
    <property type="entry name" value="FSH-like_dom"/>
</dbReference>
<organism evidence="4 5">
    <name type="scientific">Trypanosoma congolense (strain IL3000)</name>
    <dbReference type="NCBI Taxonomy" id="1068625"/>
    <lineage>
        <taxon>Eukaryota</taxon>
        <taxon>Discoba</taxon>
        <taxon>Euglenozoa</taxon>
        <taxon>Kinetoplastea</taxon>
        <taxon>Metakinetoplastina</taxon>
        <taxon>Trypanosomatida</taxon>
        <taxon>Trypanosomatidae</taxon>
        <taxon>Trypanosoma</taxon>
        <taxon>Nannomonas</taxon>
    </lineage>
</organism>
<evidence type="ECO:0000313" key="4">
    <source>
        <dbReference type="EMBL" id="CCD13766.1"/>
    </source>
</evidence>
<dbReference type="Pfam" id="PF01926">
    <property type="entry name" value="MMR_HSR1"/>
    <property type="match status" value="1"/>
</dbReference>
<dbReference type="GO" id="GO:0005525">
    <property type="term" value="F:GTP binding"/>
    <property type="evidence" value="ECO:0007669"/>
    <property type="project" value="InterPro"/>
</dbReference>
<dbReference type="EMBL" id="CAEQ01001275">
    <property type="protein sequence ID" value="CCD13766.1"/>
    <property type="molecule type" value="Genomic_DNA"/>
</dbReference>
<keyword evidence="5" id="KW-1185">Reference proteome</keyword>
<dbReference type="PANTHER" id="PTHR23305:SF1">
    <property type="entry name" value="OBG-TYPE G DOMAIN-CONTAINING PROTEIN"/>
    <property type="match status" value="1"/>
</dbReference>